<sequence>MADNVDVPVYALGQPSRRTGIGGFSMKTTIVLGAGFIGFLVCQLGGMQKIGFLVVLPITVIIALLVSLNVGGRSVAQVSEMIFQDWRRRARGDNVYISGPSSRLAGGRYRLPGSLARTELLEGTDAVGRDFGVVFDRHRREATVLFSCQLSGQTAMTQEERNDMTANWGRWLAGLSLSGDVVSTVFVTNSRPDTGELVAKEVQATVHDDAPEVAKRIMQEASDELSVGIPETEAHIAVTLKVSVAEPDDTSFLQLIGTRLPGLYEELTWSGIQAAPMDAEEVCARAHKFFNPAAEGDFEEISVGGNTHDLEWFDAGPAFHDVRKNVYRHDGVSSVTWEMASAPRSTFEDTLLGNLIAPHARIDRKRVALVYRPYEAGTGASRVEAEHRDAMVAANSSKKIRSAAAEMRLEHTEAARRAQARGAQLGRYSLFVTATTEDEELLGRIRHDVKQLGAQANLRLREMSRQQDAGFITSCGLGQIPWTKESTSALAAQG</sequence>
<reference evidence="2" key="1">
    <citation type="submission" date="2022-02" db="EMBL/GenBank/DDBJ databases">
        <title>Corynebacterium sp. from urogenital microbiome.</title>
        <authorList>
            <person name="Cappelli E.A."/>
            <person name="Ribeiro T.G."/>
            <person name="Peixe L."/>
        </authorList>
    </citation>
    <scope>NUCLEOTIDE SEQUENCE</scope>
    <source>
        <strain evidence="2">C8Ua_181</strain>
    </source>
</reference>
<evidence type="ECO:0000313" key="2">
    <source>
        <dbReference type="EMBL" id="MCZ9307997.1"/>
    </source>
</evidence>
<organism evidence="2 3">
    <name type="scientific">Corynebacterium curieae</name>
    <dbReference type="NCBI Taxonomy" id="2913500"/>
    <lineage>
        <taxon>Bacteria</taxon>
        <taxon>Bacillati</taxon>
        <taxon>Actinomycetota</taxon>
        <taxon>Actinomycetes</taxon>
        <taxon>Mycobacteriales</taxon>
        <taxon>Corynebacteriaceae</taxon>
        <taxon>Corynebacterium</taxon>
    </lineage>
</organism>
<proteinExistence type="predicted"/>
<feature type="transmembrane region" description="Helical" evidence="1">
    <location>
        <begin position="50"/>
        <end position="71"/>
    </location>
</feature>
<accession>A0A9X3MCG7</accession>
<dbReference type="InterPro" id="IPR049978">
    <property type="entry name" value="SCO6880-like"/>
</dbReference>
<keyword evidence="1" id="KW-1133">Transmembrane helix</keyword>
<dbReference type="GeneID" id="81704895"/>
<keyword evidence="1" id="KW-0472">Membrane</keyword>
<gene>
    <name evidence="2" type="ORF">L8V01_11005</name>
</gene>
<protein>
    <recommendedName>
        <fullName evidence="4">PrgI family protein</fullName>
    </recommendedName>
</protein>
<feature type="transmembrane region" description="Helical" evidence="1">
    <location>
        <begin position="20"/>
        <end position="41"/>
    </location>
</feature>
<dbReference type="Proteomes" id="UP001146430">
    <property type="component" value="Unassembled WGS sequence"/>
</dbReference>
<name>A0A9X3MCG7_9CORY</name>
<evidence type="ECO:0000256" key="1">
    <source>
        <dbReference type="SAM" id="Phobius"/>
    </source>
</evidence>
<dbReference type="NCBIfam" id="NF042935">
    <property type="entry name" value="SCO6880_fam"/>
    <property type="match status" value="1"/>
</dbReference>
<dbReference type="AlphaFoldDB" id="A0A9X3MCG7"/>
<dbReference type="RefSeq" id="WP_200287361.1">
    <property type="nucleotide sequence ID" value="NZ_JAKMUU010000010.1"/>
</dbReference>
<keyword evidence="1" id="KW-0812">Transmembrane</keyword>
<evidence type="ECO:0000313" key="3">
    <source>
        <dbReference type="Proteomes" id="UP001146430"/>
    </source>
</evidence>
<dbReference type="EMBL" id="JAKMUU010000010">
    <property type="protein sequence ID" value="MCZ9307997.1"/>
    <property type="molecule type" value="Genomic_DNA"/>
</dbReference>
<evidence type="ECO:0008006" key="4">
    <source>
        <dbReference type="Google" id="ProtNLM"/>
    </source>
</evidence>
<comment type="caution">
    <text evidence="2">The sequence shown here is derived from an EMBL/GenBank/DDBJ whole genome shotgun (WGS) entry which is preliminary data.</text>
</comment>